<feature type="domain" description="Amidohydrolase-related" evidence="1">
    <location>
        <begin position="53"/>
        <end position="355"/>
    </location>
</feature>
<evidence type="ECO:0000313" key="2">
    <source>
        <dbReference type="EMBL" id="QIS03103.1"/>
    </source>
</evidence>
<accession>A0A6G9XQJ8</accession>
<dbReference type="SUPFAM" id="SSF51556">
    <property type="entry name" value="Metallo-dependent hydrolases"/>
    <property type="match status" value="1"/>
</dbReference>
<dbReference type="EMBL" id="CP046171">
    <property type="protein sequence ID" value="QIS03103.1"/>
    <property type="molecule type" value="Genomic_DNA"/>
</dbReference>
<organism evidence="2 3">
    <name type="scientific">Nocardia brasiliensis</name>
    <dbReference type="NCBI Taxonomy" id="37326"/>
    <lineage>
        <taxon>Bacteria</taxon>
        <taxon>Bacillati</taxon>
        <taxon>Actinomycetota</taxon>
        <taxon>Actinomycetes</taxon>
        <taxon>Mycobacteriales</taxon>
        <taxon>Nocardiaceae</taxon>
        <taxon>Nocardia</taxon>
    </lineage>
</organism>
<dbReference type="Gene3D" id="2.30.40.10">
    <property type="entry name" value="Urease, subunit C, domain 1"/>
    <property type="match status" value="1"/>
</dbReference>
<dbReference type="Proteomes" id="UP000501705">
    <property type="component" value="Chromosome"/>
</dbReference>
<dbReference type="InterPro" id="IPR011059">
    <property type="entry name" value="Metal-dep_hydrolase_composite"/>
</dbReference>
<reference evidence="2 3" key="1">
    <citation type="journal article" date="2019" name="ACS Chem. Biol.">
        <title>Identification and Mobilization of a Cryptic Antibiotic Biosynthesis Gene Locus from a Human-Pathogenic Nocardia Isolate.</title>
        <authorList>
            <person name="Herisse M."/>
            <person name="Ishida K."/>
            <person name="Porter J.L."/>
            <person name="Howden B."/>
            <person name="Hertweck C."/>
            <person name="Stinear T.P."/>
            <person name="Pidot S.J."/>
        </authorList>
    </citation>
    <scope>NUCLEOTIDE SEQUENCE [LARGE SCALE GENOMIC DNA]</scope>
    <source>
        <strain evidence="2 3">AUSMDU00024985</strain>
    </source>
</reference>
<dbReference type="PANTHER" id="PTHR43135">
    <property type="entry name" value="ALPHA-D-RIBOSE 1-METHYLPHOSPHONATE 5-TRIPHOSPHATE DIPHOSPHATASE"/>
    <property type="match status" value="1"/>
</dbReference>
<proteinExistence type="predicted"/>
<evidence type="ECO:0000313" key="3">
    <source>
        <dbReference type="Proteomes" id="UP000501705"/>
    </source>
</evidence>
<name>A0A6G9XQJ8_NOCBR</name>
<gene>
    <name evidence="2" type="ORF">F5X71_12980</name>
</gene>
<dbReference type="InterPro" id="IPR032466">
    <property type="entry name" value="Metal_Hydrolase"/>
</dbReference>
<dbReference type="SUPFAM" id="SSF51338">
    <property type="entry name" value="Composite domain of metallo-dependent hydrolases"/>
    <property type="match status" value="1"/>
</dbReference>
<keyword evidence="2" id="KW-0378">Hydrolase</keyword>
<dbReference type="RefSeq" id="WP_167462171.1">
    <property type="nucleotide sequence ID" value="NZ_CP046171.1"/>
</dbReference>
<dbReference type="PANTHER" id="PTHR43135:SF3">
    <property type="entry name" value="ALPHA-D-RIBOSE 1-METHYLPHOSPHONATE 5-TRIPHOSPHATE DIPHOSPHATASE"/>
    <property type="match status" value="1"/>
</dbReference>
<dbReference type="InterPro" id="IPR006680">
    <property type="entry name" value="Amidohydro-rel"/>
</dbReference>
<sequence>MTVEAPANGKTALRNVRVFDGHRLTEPTTVVIDGAVIGTDPTGAAEMDGHGAILLPGLIDAHVHLSGDESLDQLASHGVTTALDMATWPREELDPLRNRPGTTDIRSAGTPIIGPGGVHAQLPGLAERAVIRSVAEAETLVAARAAAGSDYIKLMLEAPGDGGPDAATAKAVVAAATARNMRTVVHAASLAAYALALDVGADIITHVPMDGQVPATDVRRMAAEGRVVAPTLTMMQGFAKSQGVLGFADCLATVAALHSAGVPVLASTDANSTPGSPCQPPHGESLHRELELLVTAGLSTTAALQAATSVPAEHFGLTDRGAVAPGKRADLVLIDGDPLADIHATRTITKVWCAGIAHE</sequence>
<dbReference type="InterPro" id="IPR051781">
    <property type="entry name" value="Metallo-dep_Hydrolase"/>
</dbReference>
<protein>
    <submittedName>
        <fullName evidence="2">Amidohydrolase family protein</fullName>
    </submittedName>
</protein>
<dbReference type="Gene3D" id="3.30.110.90">
    <property type="entry name" value="Amidohydrolase"/>
    <property type="match status" value="1"/>
</dbReference>
<evidence type="ECO:0000259" key="1">
    <source>
        <dbReference type="Pfam" id="PF01979"/>
    </source>
</evidence>
<dbReference type="Pfam" id="PF01979">
    <property type="entry name" value="Amidohydro_1"/>
    <property type="match status" value="1"/>
</dbReference>
<dbReference type="AlphaFoldDB" id="A0A6G9XQJ8"/>
<dbReference type="Gene3D" id="3.40.50.10910">
    <property type="entry name" value="Amidohydrolase"/>
    <property type="match status" value="1"/>
</dbReference>
<dbReference type="Gene3D" id="1.20.58.520">
    <property type="entry name" value="Amidohydrolase"/>
    <property type="match status" value="1"/>
</dbReference>
<dbReference type="GO" id="GO:0016810">
    <property type="term" value="F:hydrolase activity, acting on carbon-nitrogen (but not peptide) bonds"/>
    <property type="evidence" value="ECO:0007669"/>
    <property type="project" value="InterPro"/>
</dbReference>